<dbReference type="AlphaFoldDB" id="A0A9N9A4Y1"/>
<gene>
    <name evidence="1" type="ORF">AGERDE_LOCUS5073</name>
</gene>
<keyword evidence="2" id="KW-1185">Reference proteome</keyword>
<protein>
    <submittedName>
        <fullName evidence="1">9672_t:CDS:1</fullName>
    </submittedName>
</protein>
<name>A0A9N9A4Y1_9GLOM</name>
<organism evidence="1 2">
    <name type="scientific">Ambispora gerdemannii</name>
    <dbReference type="NCBI Taxonomy" id="144530"/>
    <lineage>
        <taxon>Eukaryota</taxon>
        <taxon>Fungi</taxon>
        <taxon>Fungi incertae sedis</taxon>
        <taxon>Mucoromycota</taxon>
        <taxon>Glomeromycotina</taxon>
        <taxon>Glomeromycetes</taxon>
        <taxon>Archaeosporales</taxon>
        <taxon>Ambisporaceae</taxon>
        <taxon>Ambispora</taxon>
    </lineage>
</organism>
<dbReference type="OrthoDB" id="2475555at2759"/>
<reference evidence="1" key="1">
    <citation type="submission" date="2021-06" db="EMBL/GenBank/DDBJ databases">
        <authorList>
            <person name="Kallberg Y."/>
            <person name="Tangrot J."/>
            <person name="Rosling A."/>
        </authorList>
    </citation>
    <scope>NUCLEOTIDE SEQUENCE</scope>
    <source>
        <strain evidence="1">MT106</strain>
    </source>
</reference>
<dbReference type="EMBL" id="CAJVPL010000646">
    <property type="protein sequence ID" value="CAG8517738.1"/>
    <property type="molecule type" value="Genomic_DNA"/>
</dbReference>
<evidence type="ECO:0000313" key="2">
    <source>
        <dbReference type="Proteomes" id="UP000789831"/>
    </source>
</evidence>
<evidence type="ECO:0000313" key="1">
    <source>
        <dbReference type="EMBL" id="CAG8517738.1"/>
    </source>
</evidence>
<proteinExistence type="predicted"/>
<accession>A0A9N9A4Y1</accession>
<sequence>MYKPISSYNGIKSTICSQVEVGKIIADKLYCCYKDNKNCSLSSDCVGGNYEVAQCHNLNKLDACKRTDLAAIQVCGSLQNSLFCLSMDAIGRRDPNYYHFPKAAEWMMNRSTEVESNVITVCDDGTSYRPWNNSNPIGVANLTCGDLFQSEHQSILRPKVMDTESQSDDNTSIVSILSLLPSIFTNSAN</sequence>
<dbReference type="Proteomes" id="UP000789831">
    <property type="component" value="Unassembled WGS sequence"/>
</dbReference>
<comment type="caution">
    <text evidence="1">The sequence shown here is derived from an EMBL/GenBank/DDBJ whole genome shotgun (WGS) entry which is preliminary data.</text>
</comment>